<name>A0A2N3J8X0_AERSO</name>
<evidence type="ECO:0000313" key="2">
    <source>
        <dbReference type="Proteomes" id="UP000233526"/>
    </source>
</evidence>
<dbReference type="RefSeq" id="WP_101315192.1">
    <property type="nucleotide sequence ID" value="NZ_CAWNSS010000001.1"/>
</dbReference>
<organism evidence="1 2">
    <name type="scientific">Aeromonas sobria</name>
    <dbReference type="NCBI Taxonomy" id="646"/>
    <lineage>
        <taxon>Bacteria</taxon>
        <taxon>Pseudomonadati</taxon>
        <taxon>Pseudomonadota</taxon>
        <taxon>Gammaproteobacteria</taxon>
        <taxon>Aeromonadales</taxon>
        <taxon>Aeromonadaceae</taxon>
        <taxon>Aeromonas</taxon>
    </lineage>
</organism>
<proteinExistence type="predicted"/>
<sequence length="163" mass="17877">MTITPSSDVAVLHQGGLPAEQRIADPIAMFLANELFPMMTAFWPASANQLDSNASATAQAWALMIKGFPVGQVREAVLQLAEDADRQFAPRPAEVKAAILRRAPAVKIASVGWQLSMRACEMQAVARVYEREHRVIDSLVQAELIHLLAELRQRGVTVTGRMM</sequence>
<accession>A0A2N3J8X0</accession>
<comment type="caution">
    <text evidence="1">The sequence shown here is derived from an EMBL/GenBank/DDBJ whole genome shotgun (WGS) entry which is preliminary data.</text>
</comment>
<dbReference type="AlphaFoldDB" id="A0A2N3J8X0"/>
<dbReference type="EMBL" id="LJZX01000001">
    <property type="protein sequence ID" value="PKQ82999.1"/>
    <property type="molecule type" value="Genomic_DNA"/>
</dbReference>
<reference evidence="1 2" key="1">
    <citation type="journal article" date="2017" name="Front. Microbiol.">
        <title>Strong Genomic and Phenotypic Heterogeneity in the Aeromonas sobria Species Complex.</title>
        <authorList>
            <person name="Gauthier J."/>
            <person name="Vincent A.T."/>
            <person name="Charette S.J."/>
            <person name="Derome N."/>
        </authorList>
    </citation>
    <scope>NUCLEOTIDE SEQUENCE [LARGE SCALE GENOMIC DNA]</scope>
    <source>
        <strain evidence="1 2">JF2635</strain>
    </source>
</reference>
<evidence type="ECO:0000313" key="1">
    <source>
        <dbReference type="EMBL" id="PKQ82999.1"/>
    </source>
</evidence>
<dbReference type="Proteomes" id="UP000233526">
    <property type="component" value="Unassembled WGS sequence"/>
</dbReference>
<gene>
    <name evidence="1" type="ORF">AOX56_00300</name>
</gene>
<protein>
    <submittedName>
        <fullName evidence="1">Uncharacterized protein</fullName>
    </submittedName>
</protein>